<dbReference type="AlphaFoldDB" id="A0AAI8VRG9"/>
<evidence type="ECO:0000313" key="2">
    <source>
        <dbReference type="EMBL" id="CAJ2509713.1"/>
    </source>
</evidence>
<feature type="domain" description="Aminoglycoside phosphotransferase" evidence="1">
    <location>
        <begin position="82"/>
        <end position="225"/>
    </location>
</feature>
<dbReference type="Gene3D" id="3.90.1200.10">
    <property type="match status" value="1"/>
</dbReference>
<dbReference type="EMBL" id="CAUWAG010000013">
    <property type="protein sequence ID" value="CAJ2509713.1"/>
    <property type="molecule type" value="Genomic_DNA"/>
</dbReference>
<keyword evidence="3" id="KW-1185">Reference proteome</keyword>
<reference evidence="2" key="1">
    <citation type="submission" date="2023-10" db="EMBL/GenBank/DDBJ databases">
        <authorList>
            <person name="Hackl T."/>
        </authorList>
    </citation>
    <scope>NUCLEOTIDE SEQUENCE</scope>
</reference>
<proteinExistence type="predicted"/>
<comment type="caution">
    <text evidence="2">The sequence shown here is derived from an EMBL/GenBank/DDBJ whole genome shotgun (WGS) entry which is preliminary data.</text>
</comment>
<sequence length="286" mass="32188">MNTPTLLPVPYFAPEEQLPGPLPTFEEILAGKEADGYDDPECVQIGWKQVNRVGEHFVVKFGAGVNFLDGQNLNFVKNNTSIRVPALYAMYEREHEGKNMLVIVMEAIAGMTLEQKLPDLDAAGREAITMQLRACFDQLRGIPSPDYYRNIARQPDDFEEGPFTSAEAASHNNVIHCFLHAPGSTGPPVFTHGSLHVANVIVQPDGAISIIDWEDAGFYQAYIEYLGAIKMEMGTVEWKTEMIPGILDSFPEQLKLVLTLREEFDSRDDEFDRDEDELYRRSESKQ</sequence>
<dbReference type="InterPro" id="IPR051678">
    <property type="entry name" value="AGP_Transferase"/>
</dbReference>
<gene>
    <name evidence="2" type="ORF">KHLLAP_LOCUS10181</name>
</gene>
<dbReference type="PANTHER" id="PTHR21310:SF48">
    <property type="entry name" value="AMINOGLYCOSIDE PHOSPHOTRANSFERASE DOMAIN-CONTAINING PROTEIN"/>
    <property type="match status" value="1"/>
</dbReference>
<dbReference type="InterPro" id="IPR011009">
    <property type="entry name" value="Kinase-like_dom_sf"/>
</dbReference>
<dbReference type="PANTHER" id="PTHR21310">
    <property type="entry name" value="AMINOGLYCOSIDE PHOSPHOTRANSFERASE-RELATED-RELATED"/>
    <property type="match status" value="1"/>
</dbReference>
<evidence type="ECO:0000259" key="1">
    <source>
        <dbReference type="Pfam" id="PF01636"/>
    </source>
</evidence>
<dbReference type="CDD" id="cd05120">
    <property type="entry name" value="APH_ChoK_like"/>
    <property type="match status" value="1"/>
</dbReference>
<dbReference type="SUPFAM" id="SSF56112">
    <property type="entry name" value="Protein kinase-like (PK-like)"/>
    <property type="match status" value="1"/>
</dbReference>
<protein>
    <submittedName>
        <fullName evidence="2">Uu.00g056130.m01.CDS01</fullName>
    </submittedName>
</protein>
<name>A0AAI8VRG9_9PEZI</name>
<organism evidence="2 3">
    <name type="scientific">Anthostomella pinea</name>
    <dbReference type="NCBI Taxonomy" id="933095"/>
    <lineage>
        <taxon>Eukaryota</taxon>
        <taxon>Fungi</taxon>
        <taxon>Dikarya</taxon>
        <taxon>Ascomycota</taxon>
        <taxon>Pezizomycotina</taxon>
        <taxon>Sordariomycetes</taxon>
        <taxon>Xylariomycetidae</taxon>
        <taxon>Xylariales</taxon>
        <taxon>Xylariaceae</taxon>
        <taxon>Anthostomella</taxon>
    </lineage>
</organism>
<dbReference type="Proteomes" id="UP001295740">
    <property type="component" value="Unassembled WGS sequence"/>
</dbReference>
<evidence type="ECO:0000313" key="3">
    <source>
        <dbReference type="Proteomes" id="UP001295740"/>
    </source>
</evidence>
<dbReference type="InterPro" id="IPR002575">
    <property type="entry name" value="Aminoglycoside_PTrfase"/>
</dbReference>
<dbReference type="Pfam" id="PF01636">
    <property type="entry name" value="APH"/>
    <property type="match status" value="1"/>
</dbReference>
<accession>A0AAI8VRG9</accession>